<dbReference type="RefSeq" id="WP_264282066.1">
    <property type="nucleotide sequence ID" value="NZ_CP107006.1"/>
</dbReference>
<dbReference type="Proteomes" id="UP001162741">
    <property type="component" value="Chromosome"/>
</dbReference>
<evidence type="ECO:0000313" key="1">
    <source>
        <dbReference type="EMBL" id="UYQ94117.1"/>
    </source>
</evidence>
<dbReference type="InterPro" id="IPR032299">
    <property type="entry name" value="DUF4843"/>
</dbReference>
<sequence length="274" mass="31096">MKNIVTGLLISCLIATGLAGCSEDRLDLYNQNTEGASIYFKEKFDNLSDRNASTPFENKYITMGYTPLTLTDTIIIVPVAFTGLAADTDRTYEVEVIDSLTSMEQGVDYEFMKPFVMKAGRYIDTIQIRLFRSQRMRDTTLDLRLLLKANGNFNTNVPLKMNYAGTYQGNVVTYAVSANDITGKPFLWTSPTYKTFTEGYFGTYSKTKLLLMLDVLNVKLETVTIEPTPPARFSLDYFLVWSQYMVYWLGKEKGEGRIYYDEFGAEIKMGPNAK</sequence>
<evidence type="ECO:0000313" key="2">
    <source>
        <dbReference type="Proteomes" id="UP001162741"/>
    </source>
</evidence>
<name>A0ABY6J694_9BACT</name>
<protein>
    <submittedName>
        <fullName evidence="1">DUF4843 domain-containing protein</fullName>
    </submittedName>
</protein>
<proteinExistence type="predicted"/>
<dbReference type="Pfam" id="PF16132">
    <property type="entry name" value="DUF4843"/>
    <property type="match status" value="1"/>
</dbReference>
<dbReference type="PROSITE" id="PS51257">
    <property type="entry name" value="PROKAR_LIPOPROTEIN"/>
    <property type="match status" value="1"/>
</dbReference>
<keyword evidence="2" id="KW-1185">Reference proteome</keyword>
<dbReference type="EMBL" id="CP107006">
    <property type="protein sequence ID" value="UYQ94117.1"/>
    <property type="molecule type" value="Genomic_DNA"/>
</dbReference>
<organism evidence="1 2">
    <name type="scientific">Chitinophaga horti</name>
    <dbReference type="NCBI Taxonomy" id="2920382"/>
    <lineage>
        <taxon>Bacteria</taxon>
        <taxon>Pseudomonadati</taxon>
        <taxon>Bacteroidota</taxon>
        <taxon>Chitinophagia</taxon>
        <taxon>Chitinophagales</taxon>
        <taxon>Chitinophagaceae</taxon>
        <taxon>Chitinophaga</taxon>
    </lineage>
</organism>
<reference evidence="1" key="1">
    <citation type="submission" date="2022-10" db="EMBL/GenBank/DDBJ databases">
        <title>Chitinophaga sp. nov., isolated from soil.</title>
        <authorList>
            <person name="Jeon C.O."/>
        </authorList>
    </citation>
    <scope>NUCLEOTIDE SEQUENCE</scope>
    <source>
        <strain evidence="1">R8</strain>
    </source>
</reference>
<gene>
    <name evidence="1" type="ORF">MKQ68_03300</name>
</gene>
<accession>A0ABY6J694</accession>